<dbReference type="Pfam" id="PF14497">
    <property type="entry name" value="GST_C_3"/>
    <property type="match status" value="1"/>
</dbReference>
<dbReference type="Proteomes" id="UP001152795">
    <property type="component" value="Unassembled WGS sequence"/>
</dbReference>
<dbReference type="CDD" id="cd03039">
    <property type="entry name" value="GST_N_Sigma_like"/>
    <property type="match status" value="1"/>
</dbReference>
<protein>
    <submittedName>
        <fullName evidence="1">Glutathione S-transferase</fullName>
    </submittedName>
</protein>
<dbReference type="InterPro" id="IPR004045">
    <property type="entry name" value="Glutathione_S-Trfase_N"/>
</dbReference>
<evidence type="ECO:0000313" key="1">
    <source>
        <dbReference type="EMBL" id="CAB4036446.1"/>
    </source>
</evidence>
<dbReference type="InterPro" id="IPR010987">
    <property type="entry name" value="Glutathione-S-Trfase_C-like"/>
</dbReference>
<gene>
    <name evidence="1" type="ORF">PACLA_8A010415</name>
</gene>
<dbReference type="InterPro" id="IPR036282">
    <property type="entry name" value="Glutathione-S-Trfase_C_sf"/>
</dbReference>
<name>A0A7D9JTY3_PARCT</name>
<comment type="caution">
    <text evidence="1">The sequence shown here is derived from an EMBL/GenBank/DDBJ whole genome shotgun (WGS) entry which is preliminary data.</text>
</comment>
<dbReference type="OrthoDB" id="4951845at2759"/>
<dbReference type="AlphaFoldDB" id="A0A7D9JTY3"/>
<sequence length="238" mass="27678">MAQASKEAEFRLYYWPGFPGRGEFMRLLFAETQTPYVDVFEGKTKEEAVKMGYGKGKKHFAFPVLEHGDIYISQSSVICRYLGKKLDGGRLYPKSEKDRLQAEMIMGGVDGVVEEGLRAWHAINTNASYYEQKEATQPFIEYYKTKRLPKWLDFFETLLKENFKKTGKLLFVGDELSWVDICVFHAIDGNLFECPEVFEKEPTEYVKKFHNAIRERPNIKAWLKSDKRTKFTHTGPIV</sequence>
<dbReference type="InterPro" id="IPR040079">
    <property type="entry name" value="Glutathione_S-Trfase"/>
</dbReference>
<dbReference type="InterPro" id="IPR036249">
    <property type="entry name" value="Thioredoxin-like_sf"/>
</dbReference>
<dbReference type="InterPro" id="IPR050213">
    <property type="entry name" value="GST_superfamily"/>
</dbReference>
<reference evidence="1" key="1">
    <citation type="submission" date="2020-04" db="EMBL/GenBank/DDBJ databases">
        <authorList>
            <person name="Alioto T."/>
            <person name="Alioto T."/>
            <person name="Gomez Garrido J."/>
        </authorList>
    </citation>
    <scope>NUCLEOTIDE SEQUENCE</scope>
    <source>
        <strain evidence="1">A484AB</strain>
    </source>
</reference>
<dbReference type="PROSITE" id="PS50405">
    <property type="entry name" value="GST_CTER"/>
    <property type="match status" value="1"/>
</dbReference>
<dbReference type="SUPFAM" id="SSF47616">
    <property type="entry name" value="GST C-terminal domain-like"/>
    <property type="match status" value="1"/>
</dbReference>
<dbReference type="SUPFAM" id="SSF52833">
    <property type="entry name" value="Thioredoxin-like"/>
    <property type="match status" value="1"/>
</dbReference>
<accession>A0A7D9JTY3</accession>
<proteinExistence type="predicted"/>
<dbReference type="Gene3D" id="1.20.1050.10">
    <property type="match status" value="1"/>
</dbReference>
<dbReference type="SFLD" id="SFLDS00019">
    <property type="entry name" value="Glutathione_Transferase_(cytos"/>
    <property type="match status" value="1"/>
</dbReference>
<dbReference type="PANTHER" id="PTHR11571:SF263">
    <property type="entry name" value="GLUTATHIONE S-TRANSFERASE"/>
    <property type="match status" value="1"/>
</dbReference>
<dbReference type="GO" id="GO:0006749">
    <property type="term" value="P:glutathione metabolic process"/>
    <property type="evidence" value="ECO:0007669"/>
    <property type="project" value="TreeGrafter"/>
</dbReference>
<dbReference type="EMBL" id="CACRXK020022042">
    <property type="protein sequence ID" value="CAB4036446.1"/>
    <property type="molecule type" value="Genomic_DNA"/>
</dbReference>
<organism evidence="1 2">
    <name type="scientific">Paramuricea clavata</name>
    <name type="common">Red gorgonian</name>
    <name type="synonym">Violescent sea-whip</name>
    <dbReference type="NCBI Taxonomy" id="317549"/>
    <lineage>
        <taxon>Eukaryota</taxon>
        <taxon>Metazoa</taxon>
        <taxon>Cnidaria</taxon>
        <taxon>Anthozoa</taxon>
        <taxon>Octocorallia</taxon>
        <taxon>Malacalcyonacea</taxon>
        <taxon>Plexauridae</taxon>
        <taxon>Paramuricea</taxon>
    </lineage>
</organism>
<dbReference type="PROSITE" id="PS50404">
    <property type="entry name" value="GST_NTER"/>
    <property type="match status" value="1"/>
</dbReference>
<keyword evidence="2" id="KW-1185">Reference proteome</keyword>
<dbReference type="GO" id="GO:0004364">
    <property type="term" value="F:glutathione transferase activity"/>
    <property type="evidence" value="ECO:0007669"/>
    <property type="project" value="TreeGrafter"/>
</dbReference>
<evidence type="ECO:0000313" key="2">
    <source>
        <dbReference type="Proteomes" id="UP001152795"/>
    </source>
</evidence>
<dbReference type="Gene3D" id="3.40.30.10">
    <property type="entry name" value="Glutaredoxin"/>
    <property type="match status" value="1"/>
</dbReference>
<dbReference type="InterPro" id="IPR004046">
    <property type="entry name" value="GST_C"/>
</dbReference>
<dbReference type="Pfam" id="PF02798">
    <property type="entry name" value="GST_N"/>
    <property type="match status" value="1"/>
</dbReference>
<dbReference type="PANTHER" id="PTHR11571">
    <property type="entry name" value="GLUTATHIONE S-TRANSFERASE"/>
    <property type="match status" value="1"/>
</dbReference>